<evidence type="ECO:0000256" key="9">
    <source>
        <dbReference type="ARBA" id="ARBA00022723"/>
    </source>
</evidence>
<evidence type="ECO:0000256" key="11">
    <source>
        <dbReference type="ARBA" id="ARBA00022967"/>
    </source>
</evidence>
<evidence type="ECO:0000256" key="4">
    <source>
        <dbReference type="ARBA" id="ARBA00022448"/>
    </source>
</evidence>
<evidence type="ECO:0000256" key="2">
    <source>
        <dbReference type="ARBA" id="ARBA00012951"/>
    </source>
</evidence>
<keyword evidence="4 17" id="KW-0813">Transport</keyword>
<dbReference type="Pfam" id="PF00034">
    <property type="entry name" value="Cytochrom_C"/>
    <property type="match status" value="1"/>
</dbReference>
<dbReference type="PIRSF" id="PIRSF000007">
    <property type="entry name" value="Ubiq_cycred_cyc"/>
    <property type="match status" value="1"/>
</dbReference>
<sequence>MKKSTNLRRHAAARPLLLILALLVVGLSYSVVSPPRSSAETETTLQIEQGKDIYMTTCSSCHGLGGEGTTQGPTLIGVGAASVDFQMGTGRMPASRLEAQIRARKVNYTQEQIEAVAAYVASLGPGPGIPEESQYSLDALNLAEDEKALAIARGGALFRANCSACHGVLGGGGAMPEGKFAPNLTDTTPVHVYEAVRTGPQQMPMFSKDVLTDQSVSEIIAYLEAADEQPNYGGLTMGDAGPVAEGWWVFIVGIGGLSIVALWIARKGARAR</sequence>
<feature type="transmembrane region" description="Helical" evidence="17">
    <location>
        <begin position="246"/>
        <end position="265"/>
    </location>
</feature>
<evidence type="ECO:0000256" key="14">
    <source>
        <dbReference type="ARBA" id="ARBA00023004"/>
    </source>
</evidence>
<keyword evidence="6 17" id="KW-0349">Heme</keyword>
<keyword evidence="12 17" id="KW-0249">Electron transport</keyword>
<evidence type="ECO:0000256" key="1">
    <source>
        <dbReference type="ARBA" id="ARBA00004651"/>
    </source>
</evidence>
<keyword evidence="5 17" id="KW-1003">Cell membrane</keyword>
<evidence type="ECO:0000256" key="6">
    <source>
        <dbReference type="ARBA" id="ARBA00022617"/>
    </source>
</evidence>
<dbReference type="PROSITE" id="PS51007">
    <property type="entry name" value="CYTC"/>
    <property type="match status" value="1"/>
</dbReference>
<evidence type="ECO:0000256" key="10">
    <source>
        <dbReference type="ARBA" id="ARBA00022737"/>
    </source>
</evidence>
<keyword evidence="8 17" id="KW-0812">Transmembrane</keyword>
<organism evidence="19 20">
    <name type="scientific">Tessaracoccus lubricantis</name>
    <dbReference type="NCBI Taxonomy" id="545543"/>
    <lineage>
        <taxon>Bacteria</taxon>
        <taxon>Bacillati</taxon>
        <taxon>Actinomycetota</taxon>
        <taxon>Actinomycetes</taxon>
        <taxon>Propionibacteriales</taxon>
        <taxon>Propionibacteriaceae</taxon>
        <taxon>Tessaracoccus</taxon>
    </lineage>
</organism>
<feature type="domain" description="Cytochrome c" evidence="18">
    <location>
        <begin position="45"/>
        <end position="227"/>
    </location>
</feature>
<comment type="subunit">
    <text evidence="17">The cytochrome bc1 complex is composed of a cytochrome b (QcrB), the Rieske iron-sulfur protein (QcrA) and a diheme cytochrome c (QcrC) subunit.</text>
</comment>
<keyword evidence="11 17" id="KW-1278">Translocase</keyword>
<dbReference type="Proteomes" id="UP001501521">
    <property type="component" value="Unassembled WGS sequence"/>
</dbReference>
<dbReference type="EC" id="7.1.1.8" evidence="2 17"/>
<evidence type="ECO:0000259" key="18">
    <source>
        <dbReference type="PROSITE" id="PS51007"/>
    </source>
</evidence>
<keyword evidence="9 17" id="KW-0479">Metal-binding</keyword>
<evidence type="ECO:0000313" key="19">
    <source>
        <dbReference type="EMBL" id="GAA4904083.1"/>
    </source>
</evidence>
<proteinExistence type="predicted"/>
<protein>
    <recommendedName>
        <fullName evidence="3 17">Cytochrome bc1 complex cytochrome c subunit</fullName>
        <ecNumber evidence="2 17">7.1.1.8</ecNumber>
    </recommendedName>
</protein>
<evidence type="ECO:0000256" key="7">
    <source>
        <dbReference type="ARBA" id="ARBA00022660"/>
    </source>
</evidence>
<gene>
    <name evidence="19" type="ORF">GCM10025789_23880</name>
</gene>
<dbReference type="PANTHER" id="PTHR33751">
    <property type="entry name" value="CBB3-TYPE CYTOCHROME C OXIDASE SUBUNIT FIXP"/>
    <property type="match status" value="1"/>
</dbReference>
<accession>A0ABP9FK50</accession>
<evidence type="ECO:0000256" key="12">
    <source>
        <dbReference type="ARBA" id="ARBA00022982"/>
    </source>
</evidence>
<comment type="subcellular location">
    <subcellularLocation>
        <location evidence="1 17">Cell membrane</location>
        <topology evidence="1 17">Multi-pass membrane protein</topology>
    </subcellularLocation>
</comment>
<dbReference type="InterPro" id="IPR009152">
    <property type="entry name" value="bc1_cytC-su"/>
</dbReference>
<comment type="caution">
    <text evidence="17">Lacks conserved residue(s) required for the propagation of feature annotation.</text>
</comment>
<evidence type="ECO:0000256" key="8">
    <source>
        <dbReference type="ARBA" id="ARBA00022692"/>
    </source>
</evidence>
<evidence type="ECO:0000313" key="20">
    <source>
        <dbReference type="Proteomes" id="UP001501521"/>
    </source>
</evidence>
<dbReference type="Gene3D" id="1.10.760.10">
    <property type="entry name" value="Cytochrome c-like domain"/>
    <property type="match status" value="2"/>
</dbReference>
<dbReference type="SUPFAM" id="SSF46626">
    <property type="entry name" value="Cytochrome c"/>
    <property type="match status" value="2"/>
</dbReference>
<keyword evidence="10" id="KW-0677">Repeat</keyword>
<evidence type="ECO:0000256" key="17">
    <source>
        <dbReference type="PIRNR" id="PIRNR000007"/>
    </source>
</evidence>
<dbReference type="InterPro" id="IPR009056">
    <property type="entry name" value="Cyt_c-like_dom"/>
</dbReference>
<dbReference type="EMBL" id="BAABLV010000036">
    <property type="protein sequence ID" value="GAA4904083.1"/>
    <property type="molecule type" value="Genomic_DNA"/>
</dbReference>
<evidence type="ECO:0000256" key="13">
    <source>
        <dbReference type="ARBA" id="ARBA00022989"/>
    </source>
</evidence>
<evidence type="ECO:0000256" key="3">
    <source>
        <dbReference type="ARBA" id="ARBA00017819"/>
    </source>
</evidence>
<evidence type="ECO:0000256" key="5">
    <source>
        <dbReference type="ARBA" id="ARBA00022475"/>
    </source>
</evidence>
<dbReference type="PANTHER" id="PTHR33751:SF13">
    <property type="entry name" value="CYTOCHROME BC1 COMPLEX CYTOCHROME C SUBUNIT"/>
    <property type="match status" value="1"/>
</dbReference>
<evidence type="ECO:0000256" key="16">
    <source>
        <dbReference type="ARBA" id="ARBA00029351"/>
    </source>
</evidence>
<dbReference type="InterPro" id="IPR036909">
    <property type="entry name" value="Cyt_c-like_dom_sf"/>
</dbReference>
<reference evidence="20" key="1">
    <citation type="journal article" date="2019" name="Int. J. Syst. Evol. Microbiol.">
        <title>The Global Catalogue of Microorganisms (GCM) 10K type strain sequencing project: providing services to taxonomists for standard genome sequencing and annotation.</title>
        <authorList>
            <consortium name="The Broad Institute Genomics Platform"/>
            <consortium name="The Broad Institute Genome Sequencing Center for Infectious Disease"/>
            <person name="Wu L."/>
            <person name="Ma J."/>
        </authorList>
    </citation>
    <scope>NUCLEOTIDE SEQUENCE [LARGE SCALE GENOMIC DNA]</scope>
    <source>
        <strain evidence="20">JCM 19125</strain>
    </source>
</reference>
<comment type="catalytic activity">
    <reaction evidence="16 17">
        <text>a quinol + 2 Fe(III)-[cytochrome c](out) = a quinone + 2 Fe(II)-[cytochrome c](out) + 2 H(+)(out)</text>
        <dbReference type="Rhea" id="RHEA:11484"/>
        <dbReference type="Rhea" id="RHEA-COMP:10350"/>
        <dbReference type="Rhea" id="RHEA-COMP:14399"/>
        <dbReference type="ChEBI" id="CHEBI:15378"/>
        <dbReference type="ChEBI" id="CHEBI:24646"/>
        <dbReference type="ChEBI" id="CHEBI:29033"/>
        <dbReference type="ChEBI" id="CHEBI:29034"/>
        <dbReference type="ChEBI" id="CHEBI:132124"/>
        <dbReference type="EC" id="7.1.1.8"/>
    </reaction>
</comment>
<dbReference type="Pfam" id="PF13442">
    <property type="entry name" value="Cytochrome_CBB3"/>
    <property type="match status" value="1"/>
</dbReference>
<name>A0ABP9FK50_9ACTN</name>
<dbReference type="RefSeq" id="WP_345583136.1">
    <property type="nucleotide sequence ID" value="NZ_BAABLV010000036.1"/>
</dbReference>
<keyword evidence="13 17" id="KW-1133">Transmembrane helix</keyword>
<keyword evidence="7 17" id="KW-0679">Respiratory chain</keyword>
<keyword evidence="14 17" id="KW-0408">Iron</keyword>
<keyword evidence="20" id="KW-1185">Reference proteome</keyword>
<dbReference type="InterPro" id="IPR050597">
    <property type="entry name" value="Cytochrome_c_Oxidase_Subunit"/>
</dbReference>
<comment type="caution">
    <text evidence="19">The sequence shown here is derived from an EMBL/GenBank/DDBJ whole genome shotgun (WGS) entry which is preliminary data.</text>
</comment>
<keyword evidence="15 17" id="KW-0472">Membrane</keyword>
<evidence type="ECO:0000256" key="15">
    <source>
        <dbReference type="ARBA" id="ARBA00023136"/>
    </source>
</evidence>